<feature type="compositionally biased region" description="Low complexity" evidence="1">
    <location>
        <begin position="341"/>
        <end position="360"/>
    </location>
</feature>
<keyword evidence="2" id="KW-0812">Transmembrane</keyword>
<reference evidence="3" key="1">
    <citation type="submission" date="2023-08" db="EMBL/GenBank/DDBJ databases">
        <title>The draft genome of Tsukamurella strandjordii strain 050030.</title>
        <authorList>
            <person name="Zhao F."/>
            <person name="Feng Y."/>
            <person name="Zong Z."/>
        </authorList>
    </citation>
    <scope>NUCLEOTIDE SEQUENCE</scope>
    <source>
        <strain evidence="3">050030</strain>
    </source>
</reference>
<keyword evidence="2" id="KW-1133">Transmembrane helix</keyword>
<feature type="transmembrane region" description="Helical" evidence="2">
    <location>
        <begin position="259"/>
        <end position="283"/>
    </location>
</feature>
<accession>A0AA90SPX1</accession>
<keyword evidence="4" id="KW-1185">Reference proteome</keyword>
<feature type="transmembrane region" description="Helical" evidence="2">
    <location>
        <begin position="140"/>
        <end position="160"/>
    </location>
</feature>
<feature type="transmembrane region" description="Helical" evidence="2">
    <location>
        <begin position="225"/>
        <end position="247"/>
    </location>
</feature>
<dbReference type="AlphaFoldDB" id="A0AA90SPX1"/>
<dbReference type="Proteomes" id="UP001178281">
    <property type="component" value="Unassembled WGS sequence"/>
</dbReference>
<dbReference type="RefSeq" id="WP_255585784.1">
    <property type="nucleotide sequence ID" value="NZ_BAAAII010000005.1"/>
</dbReference>
<dbReference type="GO" id="GO:0005886">
    <property type="term" value="C:plasma membrane"/>
    <property type="evidence" value="ECO:0007669"/>
    <property type="project" value="TreeGrafter"/>
</dbReference>
<gene>
    <name evidence="3" type="ORF">Q7X28_04940</name>
</gene>
<evidence type="ECO:0000256" key="2">
    <source>
        <dbReference type="SAM" id="Phobius"/>
    </source>
</evidence>
<feature type="region of interest" description="Disordered" evidence="1">
    <location>
        <begin position="333"/>
        <end position="367"/>
    </location>
</feature>
<dbReference type="PANTHER" id="PTHR30503:SF3">
    <property type="entry name" value="INNER MEMBRANE PROTEIN YEDI"/>
    <property type="match status" value="1"/>
</dbReference>
<comment type="caution">
    <text evidence="3">The sequence shown here is derived from an EMBL/GenBank/DDBJ whole genome shotgun (WGS) entry which is preliminary data.</text>
</comment>
<evidence type="ECO:0000256" key="1">
    <source>
        <dbReference type="SAM" id="MobiDB-lite"/>
    </source>
</evidence>
<organism evidence="3 4">
    <name type="scientific">Tsukamurella strandjordii</name>
    <dbReference type="NCBI Taxonomy" id="147577"/>
    <lineage>
        <taxon>Bacteria</taxon>
        <taxon>Bacillati</taxon>
        <taxon>Actinomycetota</taxon>
        <taxon>Actinomycetes</taxon>
        <taxon>Mycobacteriales</taxon>
        <taxon>Tsukamurellaceae</taxon>
        <taxon>Tsukamurella</taxon>
    </lineage>
</organism>
<dbReference type="Pfam" id="PF05661">
    <property type="entry name" value="DUF808"/>
    <property type="match status" value="1"/>
</dbReference>
<dbReference type="EMBL" id="JAUTIX010000002">
    <property type="protein sequence ID" value="MDP0397266.1"/>
    <property type="molecule type" value="Genomic_DNA"/>
</dbReference>
<feature type="transmembrane region" description="Helical" evidence="2">
    <location>
        <begin position="289"/>
        <end position="306"/>
    </location>
</feature>
<evidence type="ECO:0000313" key="3">
    <source>
        <dbReference type="EMBL" id="MDP0397266.1"/>
    </source>
</evidence>
<feature type="transmembrane region" description="Helical" evidence="2">
    <location>
        <begin position="76"/>
        <end position="99"/>
    </location>
</feature>
<protein>
    <submittedName>
        <fullName evidence="3">DUF808 domain-containing protein</fullName>
    </submittedName>
</protein>
<name>A0AA90SPX1_9ACTN</name>
<keyword evidence="2" id="KW-0472">Membrane</keyword>
<evidence type="ECO:0000313" key="4">
    <source>
        <dbReference type="Proteomes" id="UP001178281"/>
    </source>
</evidence>
<proteinExistence type="predicted"/>
<dbReference type="InterPro" id="IPR008526">
    <property type="entry name" value="YedI"/>
</dbReference>
<sequence>MSAGLAALLDDIAALARLAAASVDDVAGAAGRASAKAVGVVVDDTAVTPRYVQGIKPERELSIIKRIAIGSLRNKLLIILPAALILSQFAPGLLTPILMLGGTYLCYEGAEKIWEKVSGHGDGGVESPSSSTGPVDEDKVVSGAVRTDFILSAEIMVIALNEVAGEVLWERAVILVVVAIAITALVYGVVALIVKMDDVGLALSKKSSPTVSKIGYGLVKAMPGVLSTLATVGVVAMCWVGGHILLVGLDTLGWHTPYAIVHSLEVWVAGLIPAIGAVTGWLANTLGSAVFGVIVGGIVVLVMHFIPKRSKGAHEAGPDALVAAETAEVEDLIDEARTESAADTAAPTAPDTEAPAPGTDGPQPTGT</sequence>
<dbReference type="PANTHER" id="PTHR30503">
    <property type="entry name" value="INNER MEMBRANE PROTEIN YEDI"/>
    <property type="match status" value="1"/>
</dbReference>
<dbReference type="PIRSF" id="PIRSF016660">
    <property type="entry name" value="YedI"/>
    <property type="match status" value="1"/>
</dbReference>
<feature type="transmembrane region" description="Helical" evidence="2">
    <location>
        <begin position="172"/>
        <end position="194"/>
    </location>
</feature>